<protein>
    <recommendedName>
        <fullName evidence="1">Ig-like domain-containing protein</fullName>
    </recommendedName>
</protein>
<accession>A0A8J4SV76</accession>
<gene>
    <name evidence="2" type="ORF">PHET_00360</name>
</gene>
<dbReference type="SUPFAM" id="SSF48726">
    <property type="entry name" value="Immunoglobulin"/>
    <property type="match status" value="1"/>
</dbReference>
<feature type="domain" description="Ig-like" evidence="1">
    <location>
        <begin position="78"/>
        <end position="192"/>
    </location>
</feature>
<dbReference type="Proteomes" id="UP000748531">
    <property type="component" value="Unassembled WGS sequence"/>
</dbReference>
<proteinExistence type="predicted"/>
<organism evidence="2 3">
    <name type="scientific">Paragonimus heterotremus</name>
    <dbReference type="NCBI Taxonomy" id="100268"/>
    <lineage>
        <taxon>Eukaryota</taxon>
        <taxon>Metazoa</taxon>
        <taxon>Spiralia</taxon>
        <taxon>Lophotrochozoa</taxon>
        <taxon>Platyhelminthes</taxon>
        <taxon>Trematoda</taxon>
        <taxon>Digenea</taxon>
        <taxon>Plagiorchiida</taxon>
        <taxon>Troglotremata</taxon>
        <taxon>Troglotrematidae</taxon>
        <taxon>Paragonimus</taxon>
    </lineage>
</organism>
<dbReference type="InterPro" id="IPR013783">
    <property type="entry name" value="Ig-like_fold"/>
</dbReference>
<dbReference type="InterPro" id="IPR036179">
    <property type="entry name" value="Ig-like_dom_sf"/>
</dbReference>
<dbReference type="Gene3D" id="2.60.40.10">
    <property type="entry name" value="Immunoglobulins"/>
    <property type="match status" value="1"/>
</dbReference>
<dbReference type="OrthoDB" id="10012075at2759"/>
<dbReference type="InterPro" id="IPR007110">
    <property type="entry name" value="Ig-like_dom"/>
</dbReference>
<dbReference type="SMART" id="SM00409">
    <property type="entry name" value="IG"/>
    <property type="match status" value="1"/>
</dbReference>
<dbReference type="EMBL" id="LUCH01000099">
    <property type="protein sequence ID" value="KAF5406095.1"/>
    <property type="molecule type" value="Genomic_DNA"/>
</dbReference>
<dbReference type="AlphaFoldDB" id="A0A8J4SV76"/>
<dbReference type="Pfam" id="PF07686">
    <property type="entry name" value="V-set"/>
    <property type="match status" value="1"/>
</dbReference>
<dbReference type="InterPro" id="IPR003599">
    <property type="entry name" value="Ig_sub"/>
</dbReference>
<reference evidence="2" key="1">
    <citation type="submission" date="2019-05" db="EMBL/GenBank/DDBJ databases">
        <title>Annotation for the trematode Paragonimus heterotremus.</title>
        <authorList>
            <person name="Choi Y.-J."/>
        </authorList>
    </citation>
    <scope>NUCLEOTIDE SEQUENCE</scope>
    <source>
        <strain evidence="2">LC</strain>
    </source>
</reference>
<sequence>MTLQVKNPNQGFIRSQGPSSAAQLAQLRQLRRQYASKTTHLTQSDTFQTSFSEWLNQGNSKRTPRSSWDKSELFRKDPESVGVENYFTAIVKAVENSTALLPCRPMKKSGSETGLDELNQGTLLWKRASTNDYLIHDNRRLHPDTRFILDMSSFNQTVMDLRIDNVQRTDEGTYICLFSTGQQVYKRKIELNVLGK</sequence>
<dbReference type="PROSITE" id="PS50835">
    <property type="entry name" value="IG_LIKE"/>
    <property type="match status" value="1"/>
</dbReference>
<comment type="caution">
    <text evidence="2">The sequence shown here is derived from an EMBL/GenBank/DDBJ whole genome shotgun (WGS) entry which is preliminary data.</text>
</comment>
<keyword evidence="3" id="KW-1185">Reference proteome</keyword>
<evidence type="ECO:0000259" key="1">
    <source>
        <dbReference type="PROSITE" id="PS50835"/>
    </source>
</evidence>
<evidence type="ECO:0000313" key="3">
    <source>
        <dbReference type="Proteomes" id="UP000748531"/>
    </source>
</evidence>
<evidence type="ECO:0000313" key="2">
    <source>
        <dbReference type="EMBL" id="KAF5406095.1"/>
    </source>
</evidence>
<dbReference type="InterPro" id="IPR013106">
    <property type="entry name" value="Ig_V-set"/>
</dbReference>
<name>A0A8J4SV76_9TREM</name>